<sequence length="86" mass="9907">MSTTDPKDPTELFLTASDEYNKTKSPEAVYKEKLKSMDDSIQGLFERLNEPDNHRAEIMHKIKESSSDLRIFKINGLKAAERAYKD</sequence>
<evidence type="ECO:0000313" key="2">
    <source>
        <dbReference type="Proteomes" id="UP000243498"/>
    </source>
</evidence>
<proteinExistence type="predicted"/>
<dbReference type="AlphaFoldDB" id="A0A166YL03"/>
<organism evidence="1 2">
    <name type="scientific">Metarhizium rileyi (strain RCEF 4871)</name>
    <name type="common">Nomuraea rileyi</name>
    <dbReference type="NCBI Taxonomy" id="1649241"/>
    <lineage>
        <taxon>Eukaryota</taxon>
        <taxon>Fungi</taxon>
        <taxon>Dikarya</taxon>
        <taxon>Ascomycota</taxon>
        <taxon>Pezizomycotina</taxon>
        <taxon>Sordariomycetes</taxon>
        <taxon>Hypocreomycetidae</taxon>
        <taxon>Hypocreales</taxon>
        <taxon>Clavicipitaceae</taxon>
        <taxon>Metarhizium</taxon>
    </lineage>
</organism>
<keyword evidence="2" id="KW-1185">Reference proteome</keyword>
<name>A0A166YL03_METRR</name>
<dbReference type="Proteomes" id="UP000243498">
    <property type="component" value="Unassembled WGS sequence"/>
</dbReference>
<comment type="caution">
    <text evidence="1">The sequence shown here is derived from an EMBL/GenBank/DDBJ whole genome shotgun (WGS) entry which is preliminary data.</text>
</comment>
<reference evidence="1 2" key="1">
    <citation type="journal article" date="2016" name="Genome Biol. Evol.">
        <title>Divergent and convergent evolution of fungal pathogenicity.</title>
        <authorList>
            <person name="Shang Y."/>
            <person name="Xiao G."/>
            <person name="Zheng P."/>
            <person name="Cen K."/>
            <person name="Zhan S."/>
            <person name="Wang C."/>
        </authorList>
    </citation>
    <scope>NUCLEOTIDE SEQUENCE [LARGE SCALE GENOMIC DNA]</scope>
    <source>
        <strain evidence="1 2">RCEF 4871</strain>
    </source>
</reference>
<accession>A0A166YL03</accession>
<evidence type="ECO:0000313" key="1">
    <source>
        <dbReference type="EMBL" id="OAA37019.1"/>
    </source>
</evidence>
<protein>
    <submittedName>
        <fullName evidence="1">Uncharacterized protein</fullName>
    </submittedName>
</protein>
<dbReference type="EMBL" id="AZHC01000032">
    <property type="protein sequence ID" value="OAA37019.1"/>
    <property type="molecule type" value="Genomic_DNA"/>
</dbReference>
<gene>
    <name evidence="1" type="ORF">NOR_07295</name>
</gene>